<evidence type="ECO:0000256" key="4">
    <source>
        <dbReference type="ARBA" id="ARBA00023180"/>
    </source>
</evidence>
<dbReference type="GO" id="GO:0005886">
    <property type="term" value="C:plasma membrane"/>
    <property type="evidence" value="ECO:0007669"/>
    <property type="project" value="TreeGrafter"/>
</dbReference>
<dbReference type="PANTHER" id="PTHR43918:SF4">
    <property type="entry name" value="CARBOXYLIC ESTER HYDROLASE"/>
    <property type="match status" value="1"/>
</dbReference>
<dbReference type="InterPro" id="IPR002018">
    <property type="entry name" value="CarbesteraseB"/>
</dbReference>
<dbReference type="PANTHER" id="PTHR43918">
    <property type="entry name" value="ACETYLCHOLINESTERASE"/>
    <property type="match status" value="1"/>
</dbReference>
<evidence type="ECO:0000256" key="5">
    <source>
        <dbReference type="RuleBase" id="RU361235"/>
    </source>
</evidence>
<dbReference type="SUPFAM" id="SSF53474">
    <property type="entry name" value="alpha/beta-Hydrolases"/>
    <property type="match status" value="1"/>
</dbReference>
<dbReference type="InterPro" id="IPR050654">
    <property type="entry name" value="AChE-related_enzymes"/>
</dbReference>
<dbReference type="Proteomes" id="UP000728032">
    <property type="component" value="Unassembled WGS sequence"/>
</dbReference>
<dbReference type="PROSITE" id="PS00122">
    <property type="entry name" value="CARBOXYLESTERASE_B_1"/>
    <property type="match status" value="1"/>
</dbReference>
<sequence>MGSIELHNGSVLATNDVVVVAVNYRLGWFGFIYGDREDVPGNVGFYDQLLALKWIRENSHSFGGDRDRITIFGASAGSWSVSAHIVSPLTRGLFRRAIMQSGSILGNKDRDPVNRTEALLQTKRLAKQLNCTEREDWLKCLRGVDAS</sequence>
<evidence type="ECO:0000259" key="6">
    <source>
        <dbReference type="Pfam" id="PF00135"/>
    </source>
</evidence>
<dbReference type="EMBL" id="OC938243">
    <property type="protein sequence ID" value="CAD7661370.1"/>
    <property type="molecule type" value="Genomic_DNA"/>
</dbReference>
<evidence type="ECO:0000256" key="2">
    <source>
        <dbReference type="ARBA" id="ARBA00022487"/>
    </source>
</evidence>
<dbReference type="Gene3D" id="3.40.50.1820">
    <property type="entry name" value="alpha/beta hydrolase"/>
    <property type="match status" value="1"/>
</dbReference>
<accession>A0A7R9MJL8</accession>
<dbReference type="InterPro" id="IPR029058">
    <property type="entry name" value="AB_hydrolase_fold"/>
</dbReference>
<dbReference type="GO" id="GO:0005615">
    <property type="term" value="C:extracellular space"/>
    <property type="evidence" value="ECO:0007669"/>
    <property type="project" value="TreeGrafter"/>
</dbReference>
<gene>
    <name evidence="7" type="ORF">ONB1V03_LOCUS17931</name>
</gene>
<feature type="domain" description="Carboxylesterase type B" evidence="6">
    <location>
        <begin position="2"/>
        <end position="146"/>
    </location>
</feature>
<keyword evidence="3 5" id="KW-0378">Hydrolase</keyword>
<dbReference type="GO" id="GO:0006581">
    <property type="term" value="P:acetylcholine catabolic process"/>
    <property type="evidence" value="ECO:0007669"/>
    <property type="project" value="TreeGrafter"/>
</dbReference>
<keyword evidence="2" id="KW-0719">Serine esterase</keyword>
<dbReference type="OrthoDB" id="6505985at2759"/>
<dbReference type="EC" id="3.1.1.-" evidence="5"/>
<dbReference type="EMBL" id="CAJPVJ010023418">
    <property type="protein sequence ID" value="CAG2178506.1"/>
    <property type="molecule type" value="Genomic_DNA"/>
</dbReference>
<dbReference type="GO" id="GO:0003990">
    <property type="term" value="F:acetylcholinesterase activity"/>
    <property type="evidence" value="ECO:0007669"/>
    <property type="project" value="TreeGrafter"/>
</dbReference>
<dbReference type="GO" id="GO:0019695">
    <property type="term" value="P:choline metabolic process"/>
    <property type="evidence" value="ECO:0007669"/>
    <property type="project" value="TreeGrafter"/>
</dbReference>
<reference evidence="7" key="1">
    <citation type="submission" date="2020-11" db="EMBL/GenBank/DDBJ databases">
        <authorList>
            <person name="Tran Van P."/>
        </authorList>
    </citation>
    <scope>NUCLEOTIDE SEQUENCE</scope>
</reference>
<evidence type="ECO:0000313" key="7">
    <source>
        <dbReference type="EMBL" id="CAD7661370.1"/>
    </source>
</evidence>
<keyword evidence="8" id="KW-1185">Reference proteome</keyword>
<evidence type="ECO:0000313" key="8">
    <source>
        <dbReference type="Proteomes" id="UP000728032"/>
    </source>
</evidence>
<organism evidence="7">
    <name type="scientific">Oppiella nova</name>
    <dbReference type="NCBI Taxonomy" id="334625"/>
    <lineage>
        <taxon>Eukaryota</taxon>
        <taxon>Metazoa</taxon>
        <taxon>Ecdysozoa</taxon>
        <taxon>Arthropoda</taxon>
        <taxon>Chelicerata</taxon>
        <taxon>Arachnida</taxon>
        <taxon>Acari</taxon>
        <taxon>Acariformes</taxon>
        <taxon>Sarcoptiformes</taxon>
        <taxon>Oribatida</taxon>
        <taxon>Brachypylina</taxon>
        <taxon>Oppioidea</taxon>
        <taxon>Oppiidae</taxon>
        <taxon>Oppiella</taxon>
    </lineage>
</organism>
<name>A0A7R9MJL8_9ACAR</name>
<comment type="similarity">
    <text evidence="1 5">Belongs to the type-B carboxylesterase/lipase family.</text>
</comment>
<dbReference type="InterPro" id="IPR019826">
    <property type="entry name" value="Carboxylesterase_B_AS"/>
</dbReference>
<protein>
    <recommendedName>
        <fullName evidence="5">Carboxylic ester hydrolase</fullName>
        <ecNumber evidence="5">3.1.1.-</ecNumber>
    </recommendedName>
</protein>
<dbReference type="Pfam" id="PF00135">
    <property type="entry name" value="COesterase"/>
    <property type="match status" value="1"/>
</dbReference>
<evidence type="ECO:0000256" key="3">
    <source>
        <dbReference type="ARBA" id="ARBA00022801"/>
    </source>
</evidence>
<proteinExistence type="inferred from homology"/>
<evidence type="ECO:0000256" key="1">
    <source>
        <dbReference type="ARBA" id="ARBA00005964"/>
    </source>
</evidence>
<keyword evidence="4" id="KW-0325">Glycoprotein</keyword>
<dbReference type="AlphaFoldDB" id="A0A7R9MJL8"/>
<feature type="non-terminal residue" evidence="7">
    <location>
        <position position="1"/>
    </location>
</feature>